<dbReference type="SUPFAM" id="SSF111369">
    <property type="entry name" value="HlyD-like secretion proteins"/>
    <property type="match status" value="2"/>
</dbReference>
<keyword evidence="2" id="KW-0812">Transmembrane</keyword>
<dbReference type="Gene3D" id="1.10.287.470">
    <property type="entry name" value="Helix hairpin bin"/>
    <property type="match status" value="2"/>
</dbReference>
<evidence type="ECO:0000259" key="3">
    <source>
        <dbReference type="Pfam" id="PF25876"/>
    </source>
</evidence>
<dbReference type="InterPro" id="IPR050739">
    <property type="entry name" value="MFP"/>
</dbReference>
<evidence type="ECO:0000313" key="5">
    <source>
        <dbReference type="EMBL" id="OBQ51465.1"/>
    </source>
</evidence>
<dbReference type="OrthoDB" id="9772050at2"/>
<dbReference type="PANTHER" id="PTHR30386">
    <property type="entry name" value="MEMBRANE FUSION SUBUNIT OF EMRAB-TOLC MULTIDRUG EFFLUX PUMP"/>
    <property type="match status" value="1"/>
</dbReference>
<dbReference type="PATRIC" id="fig|1560234.3.peg.751"/>
<accession>A0A1B7XC40</accession>
<keyword evidence="6" id="KW-1185">Reference proteome</keyword>
<dbReference type="STRING" id="1560234.SP90_09600"/>
<evidence type="ECO:0000313" key="6">
    <source>
        <dbReference type="Proteomes" id="UP000091979"/>
    </source>
</evidence>
<dbReference type="Gene3D" id="2.40.50.100">
    <property type="match status" value="1"/>
</dbReference>
<reference evidence="5 6" key="1">
    <citation type="submission" date="2015-01" db="EMBL/GenBank/DDBJ databases">
        <title>Desulfovibrio sp. JC271 draft genome sequence.</title>
        <authorList>
            <person name="Shivani Y."/>
            <person name="Subhash Y."/>
            <person name="Sasikala C."/>
            <person name="Ramana C.V."/>
        </authorList>
    </citation>
    <scope>NUCLEOTIDE SEQUENCE [LARGE SCALE GENOMIC DNA]</scope>
    <source>
        <strain evidence="5 6">JC271</strain>
    </source>
</reference>
<dbReference type="InterPro" id="IPR058624">
    <property type="entry name" value="MdtA-like_HH"/>
</dbReference>
<comment type="caution">
    <text evidence="5">The sequence shown here is derived from an EMBL/GenBank/DDBJ whole genome shotgun (WGS) entry which is preliminary data.</text>
</comment>
<gene>
    <name evidence="5" type="ORF">SP90_09600</name>
</gene>
<feature type="domain" description="Multidrug resistance protein MdtA-like alpha-helical hairpin" evidence="3">
    <location>
        <begin position="126"/>
        <end position="184"/>
    </location>
</feature>
<dbReference type="Pfam" id="PF25876">
    <property type="entry name" value="HH_MFP_RND"/>
    <property type="match status" value="1"/>
</dbReference>
<feature type="coiled-coil region" evidence="1">
    <location>
        <begin position="155"/>
        <end position="193"/>
    </location>
</feature>
<feature type="transmembrane region" description="Helical" evidence="2">
    <location>
        <begin position="30"/>
        <end position="50"/>
    </location>
</feature>
<dbReference type="EMBL" id="JXMS01000015">
    <property type="protein sequence ID" value="OBQ51465.1"/>
    <property type="molecule type" value="Genomic_DNA"/>
</dbReference>
<name>A0A1B7XC40_9BACT</name>
<protein>
    <submittedName>
        <fullName evidence="5">Uncharacterized protein</fullName>
    </submittedName>
</protein>
<evidence type="ECO:0000259" key="4">
    <source>
        <dbReference type="Pfam" id="PF25917"/>
    </source>
</evidence>
<dbReference type="RefSeq" id="WP_066855055.1">
    <property type="nucleotide sequence ID" value="NZ_JXMS01000015.1"/>
</dbReference>
<dbReference type="Pfam" id="PF25917">
    <property type="entry name" value="BSH_RND"/>
    <property type="match status" value="1"/>
</dbReference>
<keyword evidence="2" id="KW-1133">Transmembrane helix</keyword>
<proteinExistence type="predicted"/>
<feature type="domain" description="Multidrug resistance protein MdtA-like barrel-sandwich hybrid" evidence="4">
    <location>
        <begin position="65"/>
        <end position="234"/>
    </location>
</feature>
<keyword evidence="1" id="KW-0175">Coiled coil</keyword>
<feature type="coiled-coil region" evidence="1">
    <location>
        <begin position="103"/>
        <end position="130"/>
    </location>
</feature>
<dbReference type="Proteomes" id="UP000091979">
    <property type="component" value="Unassembled WGS sequence"/>
</dbReference>
<organism evidence="5 6">
    <name type="scientific">Halodesulfovibrio spirochaetisodalis</name>
    <dbReference type="NCBI Taxonomy" id="1560234"/>
    <lineage>
        <taxon>Bacteria</taxon>
        <taxon>Pseudomonadati</taxon>
        <taxon>Thermodesulfobacteriota</taxon>
        <taxon>Desulfovibrionia</taxon>
        <taxon>Desulfovibrionales</taxon>
        <taxon>Desulfovibrionaceae</taxon>
        <taxon>Halodesulfovibrio</taxon>
    </lineage>
</organism>
<dbReference type="InterPro" id="IPR058625">
    <property type="entry name" value="MdtA-like_BSH"/>
</dbReference>
<dbReference type="Gene3D" id="2.40.30.170">
    <property type="match status" value="1"/>
</dbReference>
<evidence type="ECO:0000256" key="2">
    <source>
        <dbReference type="SAM" id="Phobius"/>
    </source>
</evidence>
<dbReference type="AlphaFoldDB" id="A0A1B7XC40"/>
<feature type="transmembrane region" description="Helical" evidence="2">
    <location>
        <begin position="7"/>
        <end position="24"/>
    </location>
</feature>
<evidence type="ECO:0000256" key="1">
    <source>
        <dbReference type="SAM" id="Coils"/>
    </source>
</evidence>
<keyword evidence="2" id="KW-0472">Membrane</keyword>
<sequence length="373" mass="41382">MDILIELTYAALVFAAFKIFKIPVNKWTVTTAVVSGFFVVGSIFLTMAYFHPYTPEGRIYFQTTPIVPQVRGKVLRVQALDNEQLKKGDILFEIDSTPYKASYDNAKAKVAEAKTQLAQVQKNIISAKADLKKFDAANQLAAVTEKRLRSLWEKRVISKQEYDQANANAIEAEEQLTKAKANLQKSLDAFETQQAVIQEAEADVDTAAFNLESTVVRAPANGSVTQVRLRAGMMAVPLPLKPVMTFITADASYIIGEFKQNPLQNIKIGNLAEVIFPALPGRAFRGRVTKIMNALGEGQLEPSGTLMRFEGDDKAGRVPVFITLDEDMSKYNLPLGSNVAVAVYSTEMEFLCPIRQILLRMVSWKNIVCFEAL</sequence>